<proteinExistence type="inferred from homology"/>
<dbReference type="Gene3D" id="1.10.1020.10">
    <property type="entry name" value="Adenine-specific Methyltransferase, Domain 2"/>
    <property type="match status" value="1"/>
</dbReference>
<dbReference type="InterPro" id="IPR023095">
    <property type="entry name" value="Ade_MeTrfase_dom_2"/>
</dbReference>
<keyword evidence="3 7" id="KW-0489">Methyltransferase</keyword>
<name>A0ABX5LRE6_9BACT</name>
<dbReference type="InterPro" id="IPR012263">
    <property type="entry name" value="M_m6A_EcoRV"/>
</dbReference>
<evidence type="ECO:0000256" key="6">
    <source>
        <dbReference type="ARBA" id="ARBA00047942"/>
    </source>
</evidence>
<dbReference type="SUPFAM" id="SSF53335">
    <property type="entry name" value="S-adenosyl-L-methionine-dependent methyltransferases"/>
    <property type="match status" value="1"/>
</dbReference>
<comment type="similarity">
    <text evidence="1 7">Belongs to the N(4)/N(6)-methyltransferase family.</text>
</comment>
<dbReference type="Gene3D" id="3.40.50.150">
    <property type="entry name" value="Vaccinia Virus protein VP39"/>
    <property type="match status" value="1"/>
</dbReference>
<evidence type="ECO:0000256" key="7">
    <source>
        <dbReference type="RuleBase" id="RU361257"/>
    </source>
</evidence>
<reference evidence="8 9" key="1">
    <citation type="submission" date="2018-05" db="EMBL/GenBank/DDBJ databases">
        <title>Animal gut microbial communities from fecal samples from Wisconsin, USA.</title>
        <authorList>
            <person name="Neumann A."/>
        </authorList>
    </citation>
    <scope>NUCLEOTIDE SEQUENCE [LARGE SCALE GENOMIC DNA]</scope>
    <source>
        <strain evidence="8 9">UWS4</strain>
    </source>
</reference>
<dbReference type="Proteomes" id="UP000245523">
    <property type="component" value="Unassembled WGS sequence"/>
</dbReference>
<evidence type="ECO:0000256" key="5">
    <source>
        <dbReference type="ARBA" id="ARBA00022691"/>
    </source>
</evidence>
<keyword evidence="4 7" id="KW-0808">Transferase</keyword>
<organism evidence="8 9">
    <name type="scientific">Hallerella porci</name>
    <dbReference type="NCBI Taxonomy" id="1945871"/>
    <lineage>
        <taxon>Bacteria</taxon>
        <taxon>Pseudomonadati</taxon>
        <taxon>Fibrobacterota</taxon>
        <taxon>Fibrobacteria</taxon>
        <taxon>Fibrobacterales</taxon>
        <taxon>Fibrobacteraceae</taxon>
        <taxon>Hallerella</taxon>
    </lineage>
</organism>
<dbReference type="GO" id="GO:0032259">
    <property type="term" value="P:methylation"/>
    <property type="evidence" value="ECO:0007669"/>
    <property type="project" value="UniProtKB-KW"/>
</dbReference>
<dbReference type="GO" id="GO:0008168">
    <property type="term" value="F:methyltransferase activity"/>
    <property type="evidence" value="ECO:0007669"/>
    <property type="project" value="UniProtKB-KW"/>
</dbReference>
<gene>
    <name evidence="8" type="ORF">B0H50_1104</name>
</gene>
<evidence type="ECO:0000313" key="8">
    <source>
        <dbReference type="EMBL" id="PWL01839.1"/>
    </source>
</evidence>
<evidence type="ECO:0000256" key="4">
    <source>
        <dbReference type="ARBA" id="ARBA00022679"/>
    </source>
</evidence>
<accession>A0ABX5LRE6</accession>
<keyword evidence="5 7" id="KW-0949">S-adenosyl-L-methionine</keyword>
<sequence length="297" mass="33853">MITAKPFIKWVGGKTQLLDEIRKLYPAQTEKYCEPFVGGGAVLFDVLSRLGPKDVLINDINGELINTYCQIKTNCGDLIDILADLQERYWNSSHEENKSLFLEKRERFNSLKVNGNKKDNLEKAVLFIFLNKTCFNGLFRVNSKGLFNVPFNNAKKPLLCDVENLKVCSELLQNVKMSVGNYAQCKNFIDSKTFVYIDPPYRPLTETAAFTSYNENGFGDKEQIELAQFIEEISERRAIVVTSNSDPKNVCENDNFFDRLYKKFSIKRVSASRMINSNAKKRGAINELLISNVASTF</sequence>
<keyword evidence="9" id="KW-1185">Reference proteome</keyword>
<dbReference type="PIRSF" id="PIRSF000398">
    <property type="entry name" value="M_m6A_EcoRV"/>
    <property type="match status" value="1"/>
</dbReference>
<dbReference type="RefSeq" id="WP_109587438.1">
    <property type="nucleotide sequence ID" value="NZ_QGHD01000010.1"/>
</dbReference>
<dbReference type="Pfam" id="PF02086">
    <property type="entry name" value="MethyltransfD12"/>
    <property type="match status" value="1"/>
</dbReference>
<comment type="caution">
    <text evidence="8">The sequence shown here is derived from an EMBL/GenBank/DDBJ whole genome shotgun (WGS) entry which is preliminary data.</text>
</comment>
<comment type="catalytic activity">
    <reaction evidence="6 7">
        <text>a 2'-deoxyadenosine in DNA + S-adenosyl-L-methionine = an N(6)-methyl-2'-deoxyadenosine in DNA + S-adenosyl-L-homocysteine + H(+)</text>
        <dbReference type="Rhea" id="RHEA:15197"/>
        <dbReference type="Rhea" id="RHEA-COMP:12418"/>
        <dbReference type="Rhea" id="RHEA-COMP:12419"/>
        <dbReference type="ChEBI" id="CHEBI:15378"/>
        <dbReference type="ChEBI" id="CHEBI:57856"/>
        <dbReference type="ChEBI" id="CHEBI:59789"/>
        <dbReference type="ChEBI" id="CHEBI:90615"/>
        <dbReference type="ChEBI" id="CHEBI:90616"/>
        <dbReference type="EC" id="2.1.1.72"/>
    </reaction>
</comment>
<evidence type="ECO:0000313" key="9">
    <source>
        <dbReference type="Proteomes" id="UP000245523"/>
    </source>
</evidence>
<evidence type="ECO:0000256" key="1">
    <source>
        <dbReference type="ARBA" id="ARBA00006594"/>
    </source>
</evidence>
<evidence type="ECO:0000256" key="2">
    <source>
        <dbReference type="ARBA" id="ARBA00011900"/>
    </source>
</evidence>
<dbReference type="NCBIfam" id="TIGR00571">
    <property type="entry name" value="dam"/>
    <property type="match status" value="1"/>
</dbReference>
<evidence type="ECO:0000256" key="3">
    <source>
        <dbReference type="ARBA" id="ARBA00022603"/>
    </source>
</evidence>
<dbReference type="PRINTS" id="PR00505">
    <property type="entry name" value="D12N6MTFRASE"/>
</dbReference>
<dbReference type="EMBL" id="QGHD01000010">
    <property type="protein sequence ID" value="PWL01839.1"/>
    <property type="molecule type" value="Genomic_DNA"/>
</dbReference>
<dbReference type="InterPro" id="IPR002052">
    <property type="entry name" value="DNA_methylase_N6_adenine_CS"/>
</dbReference>
<dbReference type="PANTHER" id="PTHR30481:SF3">
    <property type="entry name" value="DNA ADENINE METHYLASE"/>
    <property type="match status" value="1"/>
</dbReference>
<dbReference type="PANTHER" id="PTHR30481">
    <property type="entry name" value="DNA ADENINE METHYLASE"/>
    <property type="match status" value="1"/>
</dbReference>
<dbReference type="InterPro" id="IPR012327">
    <property type="entry name" value="MeTrfase_D12"/>
</dbReference>
<dbReference type="EC" id="2.1.1.72" evidence="2 7"/>
<dbReference type="PROSITE" id="PS00092">
    <property type="entry name" value="N6_MTASE"/>
    <property type="match status" value="1"/>
</dbReference>
<protein>
    <recommendedName>
        <fullName evidence="2 7">Site-specific DNA-methyltransferase (adenine-specific)</fullName>
        <ecNumber evidence="2 7">2.1.1.72</ecNumber>
    </recommendedName>
</protein>
<dbReference type="InterPro" id="IPR029063">
    <property type="entry name" value="SAM-dependent_MTases_sf"/>
</dbReference>